<keyword evidence="8" id="KW-1185">Reference proteome</keyword>
<keyword evidence="2 4" id="KW-0560">Oxidoreductase</keyword>
<dbReference type="InterPro" id="IPR036291">
    <property type="entry name" value="NAD(P)-bd_dom_sf"/>
</dbReference>
<feature type="domain" description="D-isomer specific 2-hydroxyacid dehydrogenase catalytic" evidence="5">
    <location>
        <begin position="16"/>
        <end position="312"/>
    </location>
</feature>
<dbReference type="EMBL" id="JADHEI010000055">
    <property type="protein sequence ID" value="MBF2735908.1"/>
    <property type="molecule type" value="Genomic_DNA"/>
</dbReference>
<evidence type="ECO:0000313" key="8">
    <source>
        <dbReference type="Proteomes" id="UP000604381"/>
    </source>
</evidence>
<evidence type="ECO:0000259" key="5">
    <source>
        <dbReference type="Pfam" id="PF00389"/>
    </source>
</evidence>
<dbReference type="Pfam" id="PF02826">
    <property type="entry name" value="2-Hacid_dh_C"/>
    <property type="match status" value="1"/>
</dbReference>
<evidence type="ECO:0000259" key="6">
    <source>
        <dbReference type="Pfam" id="PF02826"/>
    </source>
</evidence>
<proteinExistence type="inferred from homology"/>
<name>A0A930XYI3_9GAMM</name>
<organism evidence="7 8">
    <name type="scientific">Candidatus Amphirhobacter heronislandensis</name>
    <dbReference type="NCBI Taxonomy" id="1732024"/>
    <lineage>
        <taxon>Bacteria</taxon>
        <taxon>Pseudomonadati</taxon>
        <taxon>Pseudomonadota</taxon>
        <taxon>Gammaproteobacteria</taxon>
        <taxon>Candidatus Tethybacterales</taxon>
        <taxon>Candidatus Tethybacteraceae</taxon>
        <taxon>Candidatus Amphirhobacter</taxon>
    </lineage>
</organism>
<reference evidence="7" key="1">
    <citation type="submission" date="2020-10" db="EMBL/GenBank/DDBJ databases">
        <title>An improved Amphimedon queenslandica hologenome assembly reveals how three proteobacterial symbionts can extend the metabolic phenotypic of their marine sponge host.</title>
        <authorList>
            <person name="Degnan B."/>
            <person name="Degnan S."/>
            <person name="Xiang X."/>
        </authorList>
    </citation>
    <scope>NUCLEOTIDE SEQUENCE</scope>
    <source>
        <strain evidence="7">AqS2</strain>
    </source>
</reference>
<evidence type="ECO:0000313" key="7">
    <source>
        <dbReference type="EMBL" id="MBF2735908.1"/>
    </source>
</evidence>
<gene>
    <name evidence="7" type="ORF">ISN26_07575</name>
</gene>
<comment type="similarity">
    <text evidence="1 4">Belongs to the D-isomer specific 2-hydroxyacid dehydrogenase family.</text>
</comment>
<evidence type="ECO:0000256" key="4">
    <source>
        <dbReference type="RuleBase" id="RU003719"/>
    </source>
</evidence>
<dbReference type="Pfam" id="PF00389">
    <property type="entry name" value="2-Hacid_dh"/>
    <property type="match status" value="1"/>
</dbReference>
<dbReference type="PANTHER" id="PTHR42789">
    <property type="entry name" value="D-ISOMER SPECIFIC 2-HYDROXYACID DEHYDROGENASE FAMILY PROTEIN (AFU_ORTHOLOGUE AFUA_6G10090)"/>
    <property type="match status" value="1"/>
</dbReference>
<dbReference type="AlphaFoldDB" id="A0A930XYI3"/>
<evidence type="ECO:0000256" key="3">
    <source>
        <dbReference type="ARBA" id="ARBA00023027"/>
    </source>
</evidence>
<accession>A0A930XYI3</accession>
<protein>
    <submittedName>
        <fullName evidence="7">3-phosphoglycerate dehydrogenase</fullName>
    </submittedName>
</protein>
<dbReference type="GO" id="GO:0051287">
    <property type="term" value="F:NAD binding"/>
    <property type="evidence" value="ECO:0007669"/>
    <property type="project" value="InterPro"/>
</dbReference>
<dbReference type="PANTHER" id="PTHR42789:SF1">
    <property type="entry name" value="D-ISOMER SPECIFIC 2-HYDROXYACID DEHYDROGENASE FAMILY PROTEIN (AFU_ORTHOLOGUE AFUA_6G10090)"/>
    <property type="match status" value="1"/>
</dbReference>
<dbReference type="GO" id="GO:0016616">
    <property type="term" value="F:oxidoreductase activity, acting on the CH-OH group of donors, NAD or NADP as acceptor"/>
    <property type="evidence" value="ECO:0007669"/>
    <property type="project" value="InterPro"/>
</dbReference>
<comment type="caution">
    <text evidence="7">The sequence shown here is derived from an EMBL/GenBank/DDBJ whole genome shotgun (WGS) entry which is preliminary data.</text>
</comment>
<sequence>MNDASSKPLVLLGGLIHPAGMQLAEEDGRIRHRVVEDEPAALAAALPEADALVLRLARLTAEMVDAAPRLKVVSRHGVGCDNVPVEHLTAKGIPVMTTGDANSLAVAEHALFLMFAAARQATALGKASRTGDWAARHAHPTFELAGRRLLVAGCGRIGALFVARAAALGMRVTVYDPYVDDSAYAALGAARCTDLDAALPETDFLSLHLPSIGRPLVGAAQLAALPDHAILINVARGDLVDEEALAAALAEGRLAGAGLDVLAAEPYDPAHPLLALDNVVVTPHTAALTGESRKRMGVACVRNAIEVACGAAPDPAMVFNPGWADRAAG</sequence>
<dbReference type="SUPFAM" id="SSF52283">
    <property type="entry name" value="Formate/glycerate dehydrogenase catalytic domain-like"/>
    <property type="match status" value="1"/>
</dbReference>
<feature type="domain" description="D-isomer specific 2-hydroxyacid dehydrogenase NAD-binding" evidence="6">
    <location>
        <begin position="112"/>
        <end position="286"/>
    </location>
</feature>
<dbReference type="SUPFAM" id="SSF51735">
    <property type="entry name" value="NAD(P)-binding Rossmann-fold domains"/>
    <property type="match status" value="1"/>
</dbReference>
<evidence type="ECO:0000256" key="1">
    <source>
        <dbReference type="ARBA" id="ARBA00005854"/>
    </source>
</evidence>
<dbReference type="InterPro" id="IPR006139">
    <property type="entry name" value="D-isomer_2_OHA_DH_cat_dom"/>
</dbReference>
<dbReference type="InterPro" id="IPR006140">
    <property type="entry name" value="D-isomer_DH_NAD-bd"/>
</dbReference>
<keyword evidence="3" id="KW-0520">NAD</keyword>
<dbReference type="InterPro" id="IPR050857">
    <property type="entry name" value="D-2-hydroxyacid_DH"/>
</dbReference>
<evidence type="ECO:0000256" key="2">
    <source>
        <dbReference type="ARBA" id="ARBA00023002"/>
    </source>
</evidence>
<dbReference type="Gene3D" id="3.40.50.720">
    <property type="entry name" value="NAD(P)-binding Rossmann-like Domain"/>
    <property type="match status" value="2"/>
</dbReference>
<dbReference type="Proteomes" id="UP000604381">
    <property type="component" value="Unassembled WGS sequence"/>
</dbReference>